<keyword evidence="3" id="KW-0812">Transmembrane</keyword>
<comment type="caution">
    <text evidence="4">The sequence shown here is derived from an EMBL/GenBank/DDBJ whole genome shotgun (WGS) entry which is preliminary data.</text>
</comment>
<evidence type="ECO:0000256" key="2">
    <source>
        <dbReference type="SAM" id="MobiDB-lite"/>
    </source>
</evidence>
<gene>
    <name evidence="4" type="ORF">H9746_04380</name>
</gene>
<sequence length="155" mass="17510">MDKSRTANQQAPKPTVRQTTKSAARKRTSRSKLLRMLSFPRVMAALALACFCAMLLYSNMNLTRLTKEIGEQETALEQVQSEYVSLKARKEQTLSISYVENYAQNELGMVKMDPSQIEYIEMTKPEVTEVSDTTKLGDAAANLMRGFTAVLEYLR</sequence>
<evidence type="ECO:0000313" key="4">
    <source>
        <dbReference type="EMBL" id="HIV62072.1"/>
    </source>
</evidence>
<dbReference type="EMBL" id="DXIE01000028">
    <property type="protein sequence ID" value="HIV62072.1"/>
    <property type="molecule type" value="Genomic_DNA"/>
</dbReference>
<protein>
    <recommendedName>
        <fullName evidence="6">Cell division protein FtsL</fullName>
    </recommendedName>
</protein>
<feature type="region of interest" description="Disordered" evidence="2">
    <location>
        <begin position="1"/>
        <end position="28"/>
    </location>
</feature>
<keyword evidence="3" id="KW-1133">Transmembrane helix</keyword>
<accession>A0A9D1PHE0</accession>
<reference evidence="4" key="1">
    <citation type="journal article" date="2021" name="PeerJ">
        <title>Extensive microbial diversity within the chicken gut microbiome revealed by metagenomics and culture.</title>
        <authorList>
            <person name="Gilroy R."/>
            <person name="Ravi A."/>
            <person name="Getino M."/>
            <person name="Pursley I."/>
            <person name="Horton D.L."/>
            <person name="Alikhan N.F."/>
            <person name="Baker D."/>
            <person name="Gharbi K."/>
            <person name="Hall N."/>
            <person name="Watson M."/>
            <person name="Adriaenssens E.M."/>
            <person name="Foster-Nyarko E."/>
            <person name="Jarju S."/>
            <person name="Secka A."/>
            <person name="Antonio M."/>
            <person name="Oren A."/>
            <person name="Chaudhuri R.R."/>
            <person name="La Ragione R."/>
            <person name="Hildebrand F."/>
            <person name="Pallen M.J."/>
        </authorList>
    </citation>
    <scope>NUCLEOTIDE SEQUENCE</scope>
    <source>
        <strain evidence="4">CHK193-4272</strain>
    </source>
</reference>
<organism evidence="4 5">
    <name type="scientific">Candidatus Butyricicoccus avistercoris</name>
    <dbReference type="NCBI Taxonomy" id="2838518"/>
    <lineage>
        <taxon>Bacteria</taxon>
        <taxon>Bacillati</taxon>
        <taxon>Bacillota</taxon>
        <taxon>Clostridia</taxon>
        <taxon>Eubacteriales</taxon>
        <taxon>Butyricicoccaceae</taxon>
        <taxon>Butyricicoccus</taxon>
    </lineage>
</organism>
<evidence type="ECO:0008006" key="6">
    <source>
        <dbReference type="Google" id="ProtNLM"/>
    </source>
</evidence>
<feature type="coiled-coil region" evidence="1">
    <location>
        <begin position="62"/>
        <end position="89"/>
    </location>
</feature>
<keyword evidence="1" id="KW-0175">Coiled coil</keyword>
<reference evidence="4" key="2">
    <citation type="submission" date="2021-04" db="EMBL/GenBank/DDBJ databases">
        <authorList>
            <person name="Gilroy R."/>
        </authorList>
    </citation>
    <scope>NUCLEOTIDE SEQUENCE</scope>
    <source>
        <strain evidence="4">CHK193-4272</strain>
    </source>
</reference>
<keyword evidence="3" id="KW-0472">Membrane</keyword>
<evidence type="ECO:0000256" key="3">
    <source>
        <dbReference type="SAM" id="Phobius"/>
    </source>
</evidence>
<evidence type="ECO:0000313" key="5">
    <source>
        <dbReference type="Proteomes" id="UP000886808"/>
    </source>
</evidence>
<dbReference type="Proteomes" id="UP000886808">
    <property type="component" value="Unassembled WGS sequence"/>
</dbReference>
<feature type="compositionally biased region" description="Polar residues" evidence="2">
    <location>
        <begin position="1"/>
        <end position="22"/>
    </location>
</feature>
<feature type="transmembrane region" description="Helical" evidence="3">
    <location>
        <begin position="33"/>
        <end position="57"/>
    </location>
</feature>
<dbReference type="AlphaFoldDB" id="A0A9D1PHE0"/>
<name>A0A9D1PHE0_9FIRM</name>
<evidence type="ECO:0000256" key="1">
    <source>
        <dbReference type="SAM" id="Coils"/>
    </source>
</evidence>
<proteinExistence type="predicted"/>